<dbReference type="GO" id="GO:0030170">
    <property type="term" value="F:pyridoxal phosphate binding"/>
    <property type="evidence" value="ECO:0007669"/>
    <property type="project" value="TreeGrafter"/>
</dbReference>
<dbReference type="Proteomes" id="UP001152467">
    <property type="component" value="Unassembled WGS sequence"/>
</dbReference>
<sequence>MTIALNSPVAPNIAQLTKYLEQVNESGHYTNFGPLHHELTRRLEEYLGVKNLLLISNGTLALQVAYKVLGITSAITTPFSFVATTSSLLWQGVECQFCDIDRSTYNLSPAKVKERLFNNSNVNGIVATHVYGNPCDVEEFANLASKHDVKVVYDAAHAFGIKVGEQSILNFGDASILSFHATKVFHTVEGGAIVFKRTEDYEKAKQLINFAICNGEITDVGINAKLNEYQCAVGLTILDDMDNIVTHRAELFSLYQDNLAGLVGFPQWHSLANTNGAYLPICLNSEDELASVAAELSKNGIQYRPYFKPSLDSVFPQVKHGNLEVSRDISSRVLCLPLHFKLTRVDVLKVTSTVKKGLLCHAQ</sequence>
<organism evidence="6 7">
    <name type="scientific">Pseudoalteromonas holothuriae</name>
    <dbReference type="NCBI Taxonomy" id="2963714"/>
    <lineage>
        <taxon>Bacteria</taxon>
        <taxon>Pseudomonadati</taxon>
        <taxon>Pseudomonadota</taxon>
        <taxon>Gammaproteobacteria</taxon>
        <taxon>Alteromonadales</taxon>
        <taxon>Pseudoalteromonadaceae</taxon>
        <taxon>Pseudoalteromonas</taxon>
    </lineage>
</organism>
<dbReference type="Pfam" id="PF01041">
    <property type="entry name" value="DegT_DnrJ_EryC1"/>
    <property type="match status" value="1"/>
</dbReference>
<keyword evidence="1 4" id="KW-0663">Pyridoxal phosphate</keyword>
<comment type="similarity">
    <text evidence="2 5">Belongs to the DegT/DnrJ/EryC1 family.</text>
</comment>
<dbReference type="InterPro" id="IPR015421">
    <property type="entry name" value="PyrdxlP-dep_Trfase_major"/>
</dbReference>
<evidence type="ECO:0000256" key="5">
    <source>
        <dbReference type="RuleBase" id="RU004508"/>
    </source>
</evidence>
<feature type="active site" description="Proton acceptor" evidence="3">
    <location>
        <position position="183"/>
    </location>
</feature>
<comment type="caution">
    <text evidence="6">The sequence shown here is derived from an EMBL/GenBank/DDBJ whole genome shotgun (WGS) entry which is preliminary data.</text>
</comment>
<reference evidence="6" key="1">
    <citation type="submission" date="2022-07" db="EMBL/GenBank/DDBJ databases">
        <authorList>
            <person name="Criscuolo A."/>
        </authorList>
    </citation>
    <scope>NUCLEOTIDE SEQUENCE</scope>
    <source>
        <strain evidence="6">CIP111854</strain>
    </source>
</reference>
<gene>
    <name evidence="6" type="primary">vioA</name>
    <name evidence="6" type="ORF">PSECIP111854_01832</name>
</gene>
<feature type="modified residue" description="N6-(pyridoxal phosphate)lysine" evidence="4">
    <location>
        <position position="183"/>
    </location>
</feature>
<keyword evidence="6" id="KW-0808">Transferase</keyword>
<keyword evidence="6" id="KW-0032">Aminotransferase</keyword>
<protein>
    <submittedName>
        <fullName evidence="6">dTDP-4-amino-4,6-dideoxy-D-glucose transaminase</fullName>
        <ecNumber evidence="6">2.6.1.33</ecNumber>
    </submittedName>
</protein>
<evidence type="ECO:0000256" key="1">
    <source>
        <dbReference type="ARBA" id="ARBA00022898"/>
    </source>
</evidence>
<dbReference type="GO" id="GO:0000271">
    <property type="term" value="P:polysaccharide biosynthetic process"/>
    <property type="evidence" value="ECO:0007669"/>
    <property type="project" value="TreeGrafter"/>
</dbReference>
<dbReference type="SUPFAM" id="SSF53383">
    <property type="entry name" value="PLP-dependent transferases"/>
    <property type="match status" value="1"/>
</dbReference>
<evidence type="ECO:0000256" key="3">
    <source>
        <dbReference type="PIRSR" id="PIRSR000390-1"/>
    </source>
</evidence>
<dbReference type="EC" id="2.6.1.33" evidence="6"/>
<dbReference type="AlphaFoldDB" id="A0A9W4QWV8"/>
<dbReference type="PANTHER" id="PTHR30244">
    <property type="entry name" value="TRANSAMINASE"/>
    <property type="match status" value="1"/>
</dbReference>
<dbReference type="GO" id="GO:0019179">
    <property type="term" value="F:dTDP-4-amino-4,6-dideoxy-D-glucose transaminase activity"/>
    <property type="evidence" value="ECO:0007669"/>
    <property type="project" value="UniProtKB-EC"/>
</dbReference>
<evidence type="ECO:0000256" key="4">
    <source>
        <dbReference type="PIRSR" id="PIRSR000390-2"/>
    </source>
</evidence>
<name>A0A9W4QWV8_9GAMM</name>
<proteinExistence type="inferred from homology"/>
<dbReference type="InterPro" id="IPR015424">
    <property type="entry name" value="PyrdxlP-dep_Trfase"/>
</dbReference>
<keyword evidence="7" id="KW-1185">Reference proteome</keyword>
<dbReference type="PIRSF" id="PIRSF000390">
    <property type="entry name" value="PLP_StrS"/>
    <property type="match status" value="1"/>
</dbReference>
<evidence type="ECO:0000313" key="7">
    <source>
        <dbReference type="Proteomes" id="UP001152467"/>
    </source>
</evidence>
<dbReference type="RefSeq" id="WP_261626246.1">
    <property type="nucleotide sequence ID" value="NZ_CAMAPC010000005.1"/>
</dbReference>
<dbReference type="CDD" id="cd00616">
    <property type="entry name" value="AHBA_syn"/>
    <property type="match status" value="1"/>
</dbReference>
<evidence type="ECO:0000256" key="2">
    <source>
        <dbReference type="ARBA" id="ARBA00037999"/>
    </source>
</evidence>
<dbReference type="EMBL" id="CAMAPC010000005">
    <property type="protein sequence ID" value="CAH9056633.1"/>
    <property type="molecule type" value="Genomic_DNA"/>
</dbReference>
<dbReference type="Gene3D" id="3.40.640.10">
    <property type="entry name" value="Type I PLP-dependent aspartate aminotransferase-like (Major domain)"/>
    <property type="match status" value="1"/>
</dbReference>
<evidence type="ECO:0000313" key="6">
    <source>
        <dbReference type="EMBL" id="CAH9056633.1"/>
    </source>
</evidence>
<dbReference type="InterPro" id="IPR000653">
    <property type="entry name" value="DegT/StrS_aminotransferase"/>
</dbReference>
<accession>A0A9W4QWV8</accession>
<dbReference type="PANTHER" id="PTHR30244:SF9">
    <property type="entry name" value="PROTEIN RV3402C"/>
    <property type="match status" value="1"/>
</dbReference>